<dbReference type="AlphaFoldDB" id="A0A939JDA6"/>
<evidence type="ECO:0000256" key="4">
    <source>
        <dbReference type="ARBA" id="ARBA00022692"/>
    </source>
</evidence>
<reference evidence="9" key="1">
    <citation type="submission" date="2021-03" db="EMBL/GenBank/DDBJ databases">
        <authorList>
            <person name="Kim M.K."/>
        </authorList>
    </citation>
    <scope>NUCLEOTIDE SEQUENCE</scope>
    <source>
        <strain evidence="9">BT186</strain>
    </source>
</reference>
<dbReference type="InterPro" id="IPR012910">
    <property type="entry name" value="Plug_dom"/>
</dbReference>
<dbReference type="Gene3D" id="2.170.130.10">
    <property type="entry name" value="TonB-dependent receptor, plug domain"/>
    <property type="match status" value="1"/>
</dbReference>
<dbReference type="PROSITE" id="PS52016">
    <property type="entry name" value="TONB_DEPENDENT_REC_3"/>
    <property type="match status" value="1"/>
</dbReference>
<name>A0A939JDA6_9BACT</name>
<dbReference type="InterPro" id="IPR008969">
    <property type="entry name" value="CarboxyPept-like_regulatory"/>
</dbReference>
<evidence type="ECO:0000256" key="7">
    <source>
        <dbReference type="PROSITE-ProRule" id="PRU01360"/>
    </source>
</evidence>
<dbReference type="InterPro" id="IPR036942">
    <property type="entry name" value="Beta-barrel_TonB_sf"/>
</dbReference>
<dbReference type="Pfam" id="PF13715">
    <property type="entry name" value="CarbopepD_reg_2"/>
    <property type="match status" value="1"/>
</dbReference>
<keyword evidence="9" id="KW-0675">Receptor</keyword>
<dbReference type="RefSeq" id="WP_206984644.1">
    <property type="nucleotide sequence ID" value="NZ_JAFLQZ010000007.1"/>
</dbReference>
<dbReference type="SUPFAM" id="SSF49464">
    <property type="entry name" value="Carboxypeptidase regulatory domain-like"/>
    <property type="match status" value="1"/>
</dbReference>
<protein>
    <submittedName>
        <fullName evidence="9">TonB-dependent receptor</fullName>
    </submittedName>
</protein>
<dbReference type="InterPro" id="IPR023997">
    <property type="entry name" value="TonB-dep_OMP_SusC/RagA_CS"/>
</dbReference>
<evidence type="ECO:0000256" key="3">
    <source>
        <dbReference type="ARBA" id="ARBA00022452"/>
    </source>
</evidence>
<comment type="caution">
    <text evidence="9">The sequence shown here is derived from an EMBL/GenBank/DDBJ whole genome shotgun (WGS) entry which is preliminary data.</text>
</comment>
<dbReference type="SUPFAM" id="SSF56935">
    <property type="entry name" value="Porins"/>
    <property type="match status" value="1"/>
</dbReference>
<dbReference type="InterPro" id="IPR023996">
    <property type="entry name" value="TonB-dep_OMP_SusC/RagA"/>
</dbReference>
<proteinExistence type="inferred from homology"/>
<evidence type="ECO:0000256" key="1">
    <source>
        <dbReference type="ARBA" id="ARBA00004571"/>
    </source>
</evidence>
<gene>
    <name evidence="9" type="ORF">J0X19_12185</name>
</gene>
<evidence type="ECO:0000313" key="9">
    <source>
        <dbReference type="EMBL" id="MBO0358708.1"/>
    </source>
</evidence>
<keyword evidence="6 7" id="KW-0998">Cell outer membrane</keyword>
<dbReference type="InterPro" id="IPR039426">
    <property type="entry name" value="TonB-dep_rcpt-like"/>
</dbReference>
<evidence type="ECO:0000256" key="5">
    <source>
        <dbReference type="ARBA" id="ARBA00023136"/>
    </source>
</evidence>
<evidence type="ECO:0000313" key="10">
    <source>
        <dbReference type="Proteomes" id="UP000664144"/>
    </source>
</evidence>
<dbReference type="Gene3D" id="2.40.170.20">
    <property type="entry name" value="TonB-dependent receptor, beta-barrel domain"/>
    <property type="match status" value="1"/>
</dbReference>
<organism evidence="9 10">
    <name type="scientific">Hymenobacter telluris</name>
    <dbReference type="NCBI Taxonomy" id="2816474"/>
    <lineage>
        <taxon>Bacteria</taxon>
        <taxon>Pseudomonadati</taxon>
        <taxon>Bacteroidota</taxon>
        <taxon>Cytophagia</taxon>
        <taxon>Cytophagales</taxon>
        <taxon>Hymenobacteraceae</taxon>
        <taxon>Hymenobacter</taxon>
    </lineage>
</organism>
<accession>A0A939JDA6</accession>
<dbReference type="Proteomes" id="UP000664144">
    <property type="component" value="Unassembled WGS sequence"/>
</dbReference>
<dbReference type="Gene3D" id="2.60.40.1120">
    <property type="entry name" value="Carboxypeptidase-like, regulatory domain"/>
    <property type="match status" value="1"/>
</dbReference>
<dbReference type="GO" id="GO:0009279">
    <property type="term" value="C:cell outer membrane"/>
    <property type="evidence" value="ECO:0007669"/>
    <property type="project" value="UniProtKB-SubCell"/>
</dbReference>
<comment type="subcellular location">
    <subcellularLocation>
        <location evidence="1 7">Cell outer membrane</location>
        <topology evidence="1 7">Multi-pass membrane protein</topology>
    </subcellularLocation>
</comment>
<evidence type="ECO:0000256" key="6">
    <source>
        <dbReference type="ARBA" id="ARBA00023237"/>
    </source>
</evidence>
<evidence type="ECO:0000256" key="2">
    <source>
        <dbReference type="ARBA" id="ARBA00022448"/>
    </source>
</evidence>
<dbReference type="Pfam" id="PF07715">
    <property type="entry name" value="Plug"/>
    <property type="match status" value="1"/>
</dbReference>
<feature type="domain" description="TonB-dependent receptor plug" evidence="8">
    <location>
        <begin position="117"/>
        <end position="236"/>
    </location>
</feature>
<keyword evidence="4 7" id="KW-0812">Transmembrane</keyword>
<sequence length="1059" mass="114418">MNKTLLMSPILMVGLLQQVSAQTRTISGRVTDRQSGDGLPGVTVLLKGTTNGVSTNSDGTYTLNVPTTGGTLVFSSVGFVQQERAIGTETQINIGLGADTKALSEVVVTGYGGSQDVKDITGSVAQVKEEKLLLQPVQSVDQALQGRMAGVNVNTTSGTLGDQAAVRIRGANSISGSSQPLYVLDGVPLNTTEQGNVLSTRYNPLADINPNDIQSVDVLKDASAAAIYGSRASNGVIVITTKRGRSGQNRVSINSFYGFQQAIRKPNMLNAADFTTISNEKAYNSRFGSSNGVINTTFPIDIAKPVDVNGDGVNDETNWINEIFQNGTQQNYQAALSGGNEFASYYGSGDWNDQKGIILKNRLRRGSGRLNIDLTPKKWLKAGVSLNYSKSYNQGINGETALAGATVSGYTAPPNVPVYNPDGTYYLNSLGNLGNGNNAIPNAAISPNAYYHIPATLNLNKNDNTSQRILGNGYLTVEPIKGLQFTTKYGIDYNTNFEEQYSSGILGGLGRNALGAGQLGLVQDYNTDRAQFNWQNYVNYDRTFADKHTVGVTGGVEYQETKTRRIYTVAGGFSDDKFQSIIDNVFTSQAPGGGQLFNVGFQSYFGRVNYNFGSKYYASFSLRSDASSVFGVNNQRGTFPGGSIGWRISEESFMQGIKVVNDLKLRASYGSVGNSNGLGSYAARTLIGGGLYADVNGFTPTQIGNPDLQWEKSNKLDIGLDASLLNNRLNVVFDFFNNDISDLLLAAPTLRTTGIPGSSINRNIGSMYNRGVELTLNTTNVQLENGFTWTSSINGSVIKNRVTALSTPNDIISANQRASIGRSLGVYYLPEWAGVNPANGNAQFYDKDGNIKQYDAAYAVATSSGFTVGRWLNADGEPTTGIGAADFKYTKKTGYPKFFGGFDNTFAYKGIELGIFLQYSGGNYVYNGYRQALLSSSFQNNIDEIKDRWTTPGQETEIQKLVLRDPQSNQASTRWLEKGDFLRLRQVSLGYNLAQPLVKRLGLNNVRIYGLVQNAYTFTKYKGLDPEVNTNITGNIAYGVDGRSVPPQRSFTLGINLGI</sequence>
<dbReference type="NCBIfam" id="TIGR04056">
    <property type="entry name" value="OMP_RagA_SusC"/>
    <property type="match status" value="1"/>
</dbReference>
<keyword evidence="5 7" id="KW-0472">Membrane</keyword>
<keyword evidence="10" id="KW-1185">Reference proteome</keyword>
<comment type="similarity">
    <text evidence="7">Belongs to the TonB-dependent receptor family.</text>
</comment>
<evidence type="ECO:0000259" key="8">
    <source>
        <dbReference type="Pfam" id="PF07715"/>
    </source>
</evidence>
<dbReference type="InterPro" id="IPR037066">
    <property type="entry name" value="Plug_dom_sf"/>
</dbReference>
<keyword evidence="3 7" id="KW-1134">Transmembrane beta strand</keyword>
<keyword evidence="2 7" id="KW-0813">Transport</keyword>
<dbReference type="EMBL" id="JAFLQZ010000007">
    <property type="protein sequence ID" value="MBO0358708.1"/>
    <property type="molecule type" value="Genomic_DNA"/>
</dbReference>
<dbReference type="NCBIfam" id="TIGR04057">
    <property type="entry name" value="SusC_RagA_signa"/>
    <property type="match status" value="1"/>
</dbReference>